<dbReference type="GO" id="GO:0008413">
    <property type="term" value="F:8-oxo-7,8-dihydroguanosine triphosphate pyrophosphatase activity"/>
    <property type="evidence" value="ECO:0007669"/>
    <property type="project" value="TreeGrafter"/>
</dbReference>
<dbReference type="CDD" id="cd03425">
    <property type="entry name" value="NUDIX_MutT_NudA_like"/>
    <property type="match status" value="1"/>
</dbReference>
<evidence type="ECO:0000256" key="1">
    <source>
        <dbReference type="ARBA" id="ARBA00001946"/>
    </source>
</evidence>
<dbReference type="PROSITE" id="PS51462">
    <property type="entry name" value="NUDIX"/>
    <property type="match status" value="1"/>
</dbReference>
<feature type="domain" description="Nudix hydrolase" evidence="12">
    <location>
        <begin position="6"/>
        <end position="147"/>
    </location>
</feature>
<keyword evidence="8" id="KW-0460">Magnesium</keyword>
<dbReference type="InterPro" id="IPR000086">
    <property type="entry name" value="NUDIX_hydrolase_dom"/>
</dbReference>
<dbReference type="GO" id="GO:0046872">
    <property type="term" value="F:metal ion binding"/>
    <property type="evidence" value="ECO:0007669"/>
    <property type="project" value="UniProtKB-KW"/>
</dbReference>
<dbReference type="PANTHER" id="PTHR47707:SF1">
    <property type="entry name" value="NUDIX HYDROLASE FAMILY PROTEIN"/>
    <property type="match status" value="1"/>
</dbReference>
<dbReference type="Gene3D" id="3.90.79.10">
    <property type="entry name" value="Nucleoside Triphosphate Pyrophosphohydrolase"/>
    <property type="match status" value="1"/>
</dbReference>
<dbReference type="PANTHER" id="PTHR47707">
    <property type="entry name" value="8-OXO-DGTP DIPHOSPHATASE"/>
    <property type="match status" value="1"/>
</dbReference>
<dbReference type="InterPro" id="IPR015797">
    <property type="entry name" value="NUDIX_hydrolase-like_dom_sf"/>
</dbReference>
<evidence type="ECO:0000313" key="13">
    <source>
        <dbReference type="EMBL" id="MPM35597.1"/>
    </source>
</evidence>
<keyword evidence="4" id="KW-0235">DNA replication</keyword>
<dbReference type="AlphaFoldDB" id="A0A644Z4Q3"/>
<dbReference type="InterPro" id="IPR020476">
    <property type="entry name" value="Nudix_hydrolase"/>
</dbReference>
<evidence type="ECO:0000256" key="4">
    <source>
        <dbReference type="ARBA" id="ARBA00022705"/>
    </source>
</evidence>
<dbReference type="EMBL" id="VSSQ01007339">
    <property type="protein sequence ID" value="MPM35597.1"/>
    <property type="molecule type" value="Genomic_DNA"/>
</dbReference>
<organism evidence="13">
    <name type="scientific">bioreactor metagenome</name>
    <dbReference type="NCBI Taxonomy" id="1076179"/>
    <lineage>
        <taxon>unclassified sequences</taxon>
        <taxon>metagenomes</taxon>
        <taxon>ecological metagenomes</taxon>
    </lineage>
</organism>
<comment type="similarity">
    <text evidence="2">Belongs to the Nudix hydrolase family.</text>
</comment>
<evidence type="ECO:0000256" key="7">
    <source>
        <dbReference type="ARBA" id="ARBA00022801"/>
    </source>
</evidence>
<accession>A0A644Z4Q3</accession>
<dbReference type="GO" id="GO:0006281">
    <property type="term" value="P:DNA repair"/>
    <property type="evidence" value="ECO:0007669"/>
    <property type="project" value="UniProtKB-KW"/>
</dbReference>
<keyword evidence="5" id="KW-0479">Metal-binding</keyword>
<evidence type="ECO:0000256" key="2">
    <source>
        <dbReference type="ARBA" id="ARBA00005582"/>
    </source>
</evidence>
<evidence type="ECO:0000256" key="11">
    <source>
        <dbReference type="ARBA" id="ARBA00038905"/>
    </source>
</evidence>
<evidence type="ECO:0000256" key="6">
    <source>
        <dbReference type="ARBA" id="ARBA00022763"/>
    </source>
</evidence>
<dbReference type="Pfam" id="PF00293">
    <property type="entry name" value="NUDIX"/>
    <property type="match status" value="1"/>
</dbReference>
<protein>
    <recommendedName>
        <fullName evidence="11">8-oxo-dGTP diphosphatase</fullName>
        <ecNumber evidence="11">3.6.1.55</ecNumber>
    </recommendedName>
</protein>
<evidence type="ECO:0000256" key="9">
    <source>
        <dbReference type="ARBA" id="ARBA00023204"/>
    </source>
</evidence>
<dbReference type="SUPFAM" id="SSF55811">
    <property type="entry name" value="Nudix"/>
    <property type="match status" value="1"/>
</dbReference>
<evidence type="ECO:0000256" key="3">
    <source>
        <dbReference type="ARBA" id="ARBA00022457"/>
    </source>
</evidence>
<proteinExistence type="inferred from homology"/>
<comment type="cofactor">
    <cofactor evidence="1">
        <name>Mg(2+)</name>
        <dbReference type="ChEBI" id="CHEBI:18420"/>
    </cofactor>
</comment>
<dbReference type="GO" id="GO:0006260">
    <property type="term" value="P:DNA replication"/>
    <property type="evidence" value="ECO:0007669"/>
    <property type="project" value="UniProtKB-KW"/>
</dbReference>
<dbReference type="GO" id="GO:0035539">
    <property type="term" value="F:8-oxo-7,8-dihydrodeoxyguanosine triphosphate pyrophosphatase activity"/>
    <property type="evidence" value="ECO:0007669"/>
    <property type="project" value="UniProtKB-EC"/>
</dbReference>
<evidence type="ECO:0000256" key="10">
    <source>
        <dbReference type="ARBA" id="ARBA00035861"/>
    </source>
</evidence>
<evidence type="ECO:0000256" key="5">
    <source>
        <dbReference type="ARBA" id="ARBA00022723"/>
    </source>
</evidence>
<name>A0A644Z4Q3_9ZZZZ</name>
<comment type="catalytic activity">
    <reaction evidence="10">
        <text>8-oxo-dGTP + H2O = 8-oxo-dGMP + diphosphate + H(+)</text>
        <dbReference type="Rhea" id="RHEA:31575"/>
        <dbReference type="ChEBI" id="CHEBI:15377"/>
        <dbReference type="ChEBI" id="CHEBI:15378"/>
        <dbReference type="ChEBI" id="CHEBI:33019"/>
        <dbReference type="ChEBI" id="CHEBI:63224"/>
        <dbReference type="ChEBI" id="CHEBI:77896"/>
        <dbReference type="EC" id="3.6.1.55"/>
    </reaction>
</comment>
<reference evidence="13" key="1">
    <citation type="submission" date="2019-08" db="EMBL/GenBank/DDBJ databases">
        <authorList>
            <person name="Kucharzyk K."/>
            <person name="Murdoch R.W."/>
            <person name="Higgins S."/>
            <person name="Loffler F."/>
        </authorList>
    </citation>
    <scope>NUCLEOTIDE SEQUENCE</scope>
</reference>
<evidence type="ECO:0000256" key="8">
    <source>
        <dbReference type="ARBA" id="ARBA00022842"/>
    </source>
</evidence>
<sequence>MSFPRDRHLVVGAALVDDLDRPTRLLAARRHATTHAGDWEFPGGKVEPGEAPLAALHRELAEELALPITVGSEVRGPLSDGAWPIVEGWRIRVWLAVPARTDVRPGPAHDRLRWLAADELDSVPWLPADDAIVAAVRSLMEPATARS</sequence>
<gene>
    <name evidence="13" type="primary">mutT2_2</name>
    <name evidence="13" type="ORF">SDC9_82190</name>
</gene>
<keyword evidence="6" id="KW-0227">DNA damage</keyword>
<dbReference type="PRINTS" id="PR00502">
    <property type="entry name" value="NUDIXFAMILY"/>
</dbReference>
<keyword evidence="3" id="KW-0515">Mutator protein</keyword>
<dbReference type="GO" id="GO:0044715">
    <property type="term" value="F:8-oxo-dGDP phosphatase activity"/>
    <property type="evidence" value="ECO:0007669"/>
    <property type="project" value="TreeGrafter"/>
</dbReference>
<dbReference type="EC" id="3.6.1.55" evidence="11"/>
<evidence type="ECO:0000259" key="12">
    <source>
        <dbReference type="PROSITE" id="PS51462"/>
    </source>
</evidence>
<keyword evidence="7 13" id="KW-0378">Hydrolase</keyword>
<dbReference type="InterPro" id="IPR047127">
    <property type="entry name" value="MutT-like"/>
</dbReference>
<dbReference type="GO" id="GO:0044716">
    <property type="term" value="F:8-oxo-GDP phosphatase activity"/>
    <property type="evidence" value="ECO:0007669"/>
    <property type="project" value="TreeGrafter"/>
</dbReference>
<comment type="caution">
    <text evidence="13">The sequence shown here is derived from an EMBL/GenBank/DDBJ whole genome shotgun (WGS) entry which is preliminary data.</text>
</comment>
<keyword evidence="9" id="KW-0234">DNA repair</keyword>